<sequence length="238" mass="25685">MTTSRNDLARIGVVVPAHDEEQHLGECLDSLARAARHARSLGHEVTLVVVLDDCRDRSAAIARVHDVLRVSVNARNVGMARHAGVQALPEGIDWLAFTDADTCVPETWLSAQCAFGTDAVCGGIHLNQWHGLSPALRARYLAHQHQNVGRQHVHGANLGIRMAAYQALGGFRPLHCHEDVDLVERLMAAGGSMTWAHSLRVMTSARFKARAPEGLGALLHGLECACAESQRLPAQDAG</sequence>
<protein>
    <recommendedName>
        <fullName evidence="6">Glycosyltransferase 2-like domain-containing protein</fullName>
    </recommendedName>
</protein>
<dbReference type="Gene3D" id="3.90.550.10">
    <property type="entry name" value="Spore Coat Polysaccharide Biosynthesis Protein SpsA, Chain A"/>
    <property type="match status" value="1"/>
</dbReference>
<gene>
    <name evidence="7" type="ORF">KSP9073_00961</name>
</gene>
<dbReference type="GO" id="GO:0016757">
    <property type="term" value="F:glycosyltransferase activity"/>
    <property type="evidence" value="ECO:0007669"/>
    <property type="project" value="UniProtKB-KW"/>
</dbReference>
<dbReference type="Pfam" id="PF00535">
    <property type="entry name" value="Glycos_transf_2"/>
    <property type="match status" value="1"/>
</dbReference>
<keyword evidence="5" id="KW-0472">Membrane</keyword>
<dbReference type="Proteomes" id="UP000244934">
    <property type="component" value="Unassembled WGS sequence"/>
</dbReference>
<dbReference type="InterPro" id="IPR001173">
    <property type="entry name" value="Glyco_trans_2-like"/>
</dbReference>
<dbReference type="GO" id="GO:0005886">
    <property type="term" value="C:plasma membrane"/>
    <property type="evidence" value="ECO:0007669"/>
    <property type="project" value="UniProtKB-SubCell"/>
</dbReference>
<evidence type="ECO:0000313" key="7">
    <source>
        <dbReference type="EMBL" id="SPJ32959.1"/>
    </source>
</evidence>
<comment type="subcellular location">
    <subcellularLocation>
        <location evidence="1">Cell membrane</location>
    </subcellularLocation>
</comment>
<dbReference type="AlphaFoldDB" id="A0A2R8CJ86"/>
<reference evidence="8" key="1">
    <citation type="submission" date="2018-03" db="EMBL/GenBank/DDBJ databases">
        <authorList>
            <person name="Navarro De La Torre S."/>
        </authorList>
    </citation>
    <scope>NUCLEOTIDE SEQUENCE [LARGE SCALE GENOMIC DNA]</scope>
    <source>
        <strain evidence="8">EAod3</strain>
    </source>
</reference>
<dbReference type="EMBL" id="ONZI01000001">
    <property type="protein sequence ID" value="SPJ32959.1"/>
    <property type="molecule type" value="Genomic_DNA"/>
</dbReference>
<evidence type="ECO:0000313" key="8">
    <source>
        <dbReference type="Proteomes" id="UP000244934"/>
    </source>
</evidence>
<proteinExistence type="predicted"/>
<dbReference type="OrthoDB" id="9777873at2"/>
<evidence type="ECO:0000256" key="5">
    <source>
        <dbReference type="ARBA" id="ARBA00023136"/>
    </source>
</evidence>
<keyword evidence="4" id="KW-0808">Transferase</keyword>
<accession>A0A2R8CJ86</accession>
<keyword evidence="3" id="KW-0328">Glycosyltransferase</keyword>
<name>A0A2R8CJ86_9GAMM</name>
<dbReference type="PANTHER" id="PTHR43646:SF2">
    <property type="entry name" value="GLYCOSYLTRANSFERASE 2-LIKE DOMAIN-CONTAINING PROTEIN"/>
    <property type="match status" value="1"/>
</dbReference>
<feature type="domain" description="Glycosyltransferase 2-like" evidence="6">
    <location>
        <begin position="13"/>
        <end position="137"/>
    </location>
</feature>
<dbReference type="SUPFAM" id="SSF53448">
    <property type="entry name" value="Nucleotide-diphospho-sugar transferases"/>
    <property type="match status" value="1"/>
</dbReference>
<evidence type="ECO:0000256" key="1">
    <source>
        <dbReference type="ARBA" id="ARBA00004236"/>
    </source>
</evidence>
<evidence type="ECO:0000256" key="4">
    <source>
        <dbReference type="ARBA" id="ARBA00022679"/>
    </source>
</evidence>
<evidence type="ECO:0000256" key="3">
    <source>
        <dbReference type="ARBA" id="ARBA00022676"/>
    </source>
</evidence>
<dbReference type="InterPro" id="IPR029044">
    <property type="entry name" value="Nucleotide-diphossugar_trans"/>
</dbReference>
<dbReference type="PANTHER" id="PTHR43646">
    <property type="entry name" value="GLYCOSYLTRANSFERASE"/>
    <property type="match status" value="1"/>
</dbReference>
<organism evidence="7 8">
    <name type="scientific">Kushneria phyllosphaerae</name>
    <dbReference type="NCBI Taxonomy" id="2100822"/>
    <lineage>
        <taxon>Bacteria</taxon>
        <taxon>Pseudomonadati</taxon>
        <taxon>Pseudomonadota</taxon>
        <taxon>Gammaproteobacteria</taxon>
        <taxon>Oceanospirillales</taxon>
        <taxon>Halomonadaceae</taxon>
        <taxon>Kushneria</taxon>
    </lineage>
</organism>
<dbReference type="RefSeq" id="WP_108841739.1">
    <property type="nucleotide sequence ID" value="NZ_ONZI01000001.1"/>
</dbReference>
<keyword evidence="8" id="KW-1185">Reference proteome</keyword>
<evidence type="ECO:0000256" key="2">
    <source>
        <dbReference type="ARBA" id="ARBA00022475"/>
    </source>
</evidence>
<evidence type="ECO:0000259" key="6">
    <source>
        <dbReference type="Pfam" id="PF00535"/>
    </source>
</evidence>
<keyword evidence="2" id="KW-1003">Cell membrane</keyword>